<organism evidence="1 2">
    <name type="scientific">Kingdonia uniflora</name>
    <dbReference type="NCBI Taxonomy" id="39325"/>
    <lineage>
        <taxon>Eukaryota</taxon>
        <taxon>Viridiplantae</taxon>
        <taxon>Streptophyta</taxon>
        <taxon>Embryophyta</taxon>
        <taxon>Tracheophyta</taxon>
        <taxon>Spermatophyta</taxon>
        <taxon>Magnoliopsida</taxon>
        <taxon>Ranunculales</taxon>
        <taxon>Circaeasteraceae</taxon>
        <taxon>Kingdonia</taxon>
    </lineage>
</organism>
<dbReference type="OrthoDB" id="10255000at2759"/>
<proteinExistence type="predicted"/>
<evidence type="ECO:0000313" key="1">
    <source>
        <dbReference type="EMBL" id="KAF6168207.1"/>
    </source>
</evidence>
<sequence>MLQSHPLNKTTSLRLRVVDLEGLLEVEKNSSADLQKELDVAREREDQTLLNNAEYAEEYEALISHELAELKERAASGSRHDAELAEYRIRALNDKISDMK</sequence>
<gene>
    <name evidence="1" type="ORF">GIB67_011592</name>
</gene>
<dbReference type="Proteomes" id="UP000541444">
    <property type="component" value="Unassembled WGS sequence"/>
</dbReference>
<dbReference type="EMBL" id="JACGCM010000704">
    <property type="protein sequence ID" value="KAF6168207.1"/>
    <property type="molecule type" value="Genomic_DNA"/>
</dbReference>
<dbReference type="AlphaFoldDB" id="A0A7J7NLY5"/>
<accession>A0A7J7NLY5</accession>
<name>A0A7J7NLY5_9MAGN</name>
<evidence type="ECO:0000313" key="2">
    <source>
        <dbReference type="Proteomes" id="UP000541444"/>
    </source>
</evidence>
<protein>
    <submittedName>
        <fullName evidence="1">Uncharacterized protein</fullName>
    </submittedName>
</protein>
<comment type="caution">
    <text evidence="1">The sequence shown here is derived from an EMBL/GenBank/DDBJ whole genome shotgun (WGS) entry which is preliminary data.</text>
</comment>
<keyword evidence="2" id="KW-1185">Reference proteome</keyword>
<reference evidence="1 2" key="1">
    <citation type="journal article" date="2020" name="IScience">
        <title>Genome Sequencing of the Endangered Kingdonia uniflora (Circaeasteraceae, Ranunculales) Reveals Potential Mechanisms of Evolutionary Specialization.</title>
        <authorList>
            <person name="Sun Y."/>
            <person name="Deng T."/>
            <person name="Zhang A."/>
            <person name="Moore M.J."/>
            <person name="Landis J.B."/>
            <person name="Lin N."/>
            <person name="Zhang H."/>
            <person name="Zhang X."/>
            <person name="Huang J."/>
            <person name="Zhang X."/>
            <person name="Sun H."/>
            <person name="Wang H."/>
        </authorList>
    </citation>
    <scope>NUCLEOTIDE SEQUENCE [LARGE SCALE GENOMIC DNA]</scope>
    <source>
        <strain evidence="1">TB1705</strain>
        <tissue evidence="1">Leaf</tissue>
    </source>
</reference>